<dbReference type="EMBL" id="LS423452">
    <property type="protein sequence ID" value="SPS05239.1"/>
    <property type="molecule type" value="Genomic_DNA"/>
</dbReference>
<organism evidence="1">
    <name type="scientific">Candidatus Nitrotoga fabula</name>
    <dbReference type="NCBI Taxonomy" id="2182327"/>
    <lineage>
        <taxon>Bacteria</taxon>
        <taxon>Pseudomonadati</taxon>
        <taxon>Pseudomonadota</taxon>
        <taxon>Betaproteobacteria</taxon>
        <taxon>Nitrosomonadales</taxon>
        <taxon>Gallionellaceae</taxon>
        <taxon>Candidatus Nitrotoga</taxon>
    </lineage>
</organism>
<accession>A0A2X0QT08</accession>
<dbReference type="AlphaFoldDB" id="A0A2X0QT08"/>
<gene>
    <name evidence="1" type="ORF">NITFAB_0828</name>
</gene>
<sequence length="294" mass="33796">MNNHMPTPHTESKRVKTFRLEVAKEIPKFPNDKATLQALEALSLQSLLIHYHNWRIRYVSPRPRTFSVESTALLDPRWSTLNSKITSLLEKVSAGEDLTLHLSRAIHKRGYTPASIEKSLESDTWADKDFLLNVMGYHHFHLGSTEHLNSPASRTNELIFAKVDRDKFTVVGIFDHDVFISSCDSAKGMTKERKRLWKTFEEHLARGLEPGTAYCPPIITTSGHSMGSVVFARDYVNVIREVDPKIDDFDYVKELYKEVPFPKKLKLQWCLRFLDLGLFDATSGLFFLFRRGPN</sequence>
<evidence type="ECO:0000313" key="1">
    <source>
        <dbReference type="EMBL" id="SPS05239.1"/>
    </source>
</evidence>
<proteinExistence type="predicted"/>
<reference evidence="1" key="1">
    <citation type="submission" date="2018-05" db="EMBL/GenBank/DDBJ databases">
        <authorList>
            <person name="Lanie J.A."/>
            <person name="Ng W.-L."/>
            <person name="Kazmierczak K.M."/>
            <person name="Andrzejewski T.M."/>
            <person name="Davidsen T.M."/>
            <person name="Wayne K.J."/>
            <person name="Tettelin H."/>
            <person name="Glass J.I."/>
            <person name="Rusch D."/>
            <person name="Podicherti R."/>
            <person name="Tsui H.-C.T."/>
            <person name="Winkler M.E."/>
        </authorList>
    </citation>
    <scope>NUCLEOTIDE SEQUENCE</scope>
    <source>
        <strain evidence="1">KNB</strain>
    </source>
</reference>
<protein>
    <submittedName>
        <fullName evidence="1">Uncharacterized protein</fullName>
    </submittedName>
</protein>
<name>A0A2X0QT08_9PROT</name>